<evidence type="ECO:0000313" key="9">
    <source>
        <dbReference type="Proteomes" id="UP001175226"/>
    </source>
</evidence>
<dbReference type="InterPro" id="IPR001138">
    <property type="entry name" value="Zn2Cys6_DnaBD"/>
</dbReference>
<feature type="region of interest" description="Disordered" evidence="6">
    <location>
        <begin position="37"/>
        <end position="57"/>
    </location>
</feature>
<dbReference type="PANTHER" id="PTHR47338:SF5">
    <property type="entry name" value="ZN(II)2CYS6 TRANSCRIPTION FACTOR (EUROFUNG)"/>
    <property type="match status" value="1"/>
</dbReference>
<reference evidence="8" key="1">
    <citation type="submission" date="2023-06" db="EMBL/GenBank/DDBJ databases">
        <authorList>
            <consortium name="Lawrence Berkeley National Laboratory"/>
            <person name="Ahrendt S."/>
            <person name="Sahu N."/>
            <person name="Indic B."/>
            <person name="Wong-Bajracharya J."/>
            <person name="Merenyi Z."/>
            <person name="Ke H.-M."/>
            <person name="Monk M."/>
            <person name="Kocsube S."/>
            <person name="Drula E."/>
            <person name="Lipzen A."/>
            <person name="Balint B."/>
            <person name="Henrissat B."/>
            <person name="Andreopoulos B."/>
            <person name="Martin F.M."/>
            <person name="Harder C.B."/>
            <person name="Rigling D."/>
            <person name="Ford K.L."/>
            <person name="Foster G.D."/>
            <person name="Pangilinan J."/>
            <person name="Papanicolaou A."/>
            <person name="Barry K."/>
            <person name="LaButti K."/>
            <person name="Viragh M."/>
            <person name="Koriabine M."/>
            <person name="Yan M."/>
            <person name="Riley R."/>
            <person name="Champramary S."/>
            <person name="Plett K.L."/>
            <person name="Tsai I.J."/>
            <person name="Slot J."/>
            <person name="Sipos G."/>
            <person name="Plett J."/>
            <person name="Nagy L.G."/>
            <person name="Grigoriev I.V."/>
        </authorList>
    </citation>
    <scope>NUCLEOTIDE SEQUENCE</scope>
    <source>
        <strain evidence="8">FPL87.14</strain>
    </source>
</reference>
<organism evidence="8 9">
    <name type="scientific">Armillaria borealis</name>
    <dbReference type="NCBI Taxonomy" id="47425"/>
    <lineage>
        <taxon>Eukaryota</taxon>
        <taxon>Fungi</taxon>
        <taxon>Dikarya</taxon>
        <taxon>Basidiomycota</taxon>
        <taxon>Agaricomycotina</taxon>
        <taxon>Agaricomycetes</taxon>
        <taxon>Agaricomycetidae</taxon>
        <taxon>Agaricales</taxon>
        <taxon>Marasmiineae</taxon>
        <taxon>Physalacriaceae</taxon>
        <taxon>Armillaria</taxon>
    </lineage>
</organism>
<evidence type="ECO:0000313" key="8">
    <source>
        <dbReference type="EMBL" id="KAK0446195.1"/>
    </source>
</evidence>
<dbReference type="InterPro" id="IPR050815">
    <property type="entry name" value="TF_fung"/>
</dbReference>
<dbReference type="AlphaFoldDB" id="A0AA39MUE8"/>
<dbReference type="GO" id="GO:0000981">
    <property type="term" value="F:DNA-binding transcription factor activity, RNA polymerase II-specific"/>
    <property type="evidence" value="ECO:0007669"/>
    <property type="project" value="InterPro"/>
</dbReference>
<dbReference type="EMBL" id="JAUEPT010000014">
    <property type="protein sequence ID" value="KAK0446195.1"/>
    <property type="molecule type" value="Genomic_DNA"/>
</dbReference>
<evidence type="ECO:0000259" key="7">
    <source>
        <dbReference type="PROSITE" id="PS50048"/>
    </source>
</evidence>
<keyword evidence="4" id="KW-0804">Transcription</keyword>
<keyword evidence="5" id="KW-0539">Nucleus</keyword>
<evidence type="ECO:0000256" key="5">
    <source>
        <dbReference type="ARBA" id="ARBA00023242"/>
    </source>
</evidence>
<gene>
    <name evidence="8" type="ORF">EV421DRAFT_1792957</name>
</gene>
<dbReference type="Pfam" id="PF00172">
    <property type="entry name" value="Zn_clus"/>
    <property type="match status" value="1"/>
</dbReference>
<keyword evidence="2" id="KW-0479">Metal-binding</keyword>
<dbReference type="Gene3D" id="4.10.240.10">
    <property type="entry name" value="Zn(2)-C6 fungal-type DNA-binding domain"/>
    <property type="match status" value="1"/>
</dbReference>
<dbReference type="GO" id="GO:0008270">
    <property type="term" value="F:zinc ion binding"/>
    <property type="evidence" value="ECO:0007669"/>
    <property type="project" value="InterPro"/>
</dbReference>
<dbReference type="SUPFAM" id="SSF57701">
    <property type="entry name" value="Zn2/Cys6 DNA-binding domain"/>
    <property type="match status" value="1"/>
</dbReference>
<dbReference type="SMART" id="SM00066">
    <property type="entry name" value="GAL4"/>
    <property type="match status" value="1"/>
</dbReference>
<dbReference type="InterPro" id="IPR036864">
    <property type="entry name" value="Zn2-C6_fun-type_DNA-bd_sf"/>
</dbReference>
<dbReference type="Proteomes" id="UP001175226">
    <property type="component" value="Unassembled WGS sequence"/>
</dbReference>
<dbReference type="PROSITE" id="PS00463">
    <property type="entry name" value="ZN2_CY6_FUNGAL_1"/>
    <property type="match status" value="1"/>
</dbReference>
<sequence length="211" mass="22935">MEVTKDLPPDGWPDDFKLASMVLDLLEKRSTQSLMLNGQQPLGGLDPSELSRPTTSRKRTIDDPACIFCRGRKIRCDAKRPACSVCLRRNLECIIEAYSRLLTNDVGKDGVALPERGGSGPSLVACSSSYDGNTAWLNPLSFVSPVPSGPSSPRNSNPPQPLTLHGNFNEYTIDAVEPPGSSGMFLSCAFVEPSIILFSRSELAEPNFYRG</sequence>
<dbReference type="PANTHER" id="PTHR47338">
    <property type="entry name" value="ZN(II)2CYS6 TRANSCRIPTION FACTOR (EUROFUNG)-RELATED"/>
    <property type="match status" value="1"/>
</dbReference>
<comment type="caution">
    <text evidence="8">The sequence shown here is derived from an EMBL/GenBank/DDBJ whole genome shotgun (WGS) entry which is preliminary data.</text>
</comment>
<feature type="domain" description="Zn(2)-C6 fungal-type" evidence="7">
    <location>
        <begin position="65"/>
        <end position="95"/>
    </location>
</feature>
<evidence type="ECO:0000256" key="3">
    <source>
        <dbReference type="ARBA" id="ARBA00023015"/>
    </source>
</evidence>
<evidence type="ECO:0000256" key="6">
    <source>
        <dbReference type="SAM" id="MobiDB-lite"/>
    </source>
</evidence>
<evidence type="ECO:0000256" key="4">
    <source>
        <dbReference type="ARBA" id="ARBA00023163"/>
    </source>
</evidence>
<proteinExistence type="predicted"/>
<dbReference type="PROSITE" id="PS50048">
    <property type="entry name" value="ZN2_CY6_FUNGAL_2"/>
    <property type="match status" value="1"/>
</dbReference>
<keyword evidence="9" id="KW-1185">Reference proteome</keyword>
<evidence type="ECO:0000256" key="2">
    <source>
        <dbReference type="ARBA" id="ARBA00022723"/>
    </source>
</evidence>
<protein>
    <recommendedName>
        <fullName evidence="7">Zn(2)-C6 fungal-type domain-containing protein</fullName>
    </recommendedName>
</protein>
<dbReference type="CDD" id="cd00067">
    <property type="entry name" value="GAL4"/>
    <property type="match status" value="1"/>
</dbReference>
<evidence type="ECO:0000256" key="1">
    <source>
        <dbReference type="ARBA" id="ARBA00004123"/>
    </source>
</evidence>
<comment type="subcellular location">
    <subcellularLocation>
        <location evidence="1">Nucleus</location>
    </subcellularLocation>
</comment>
<accession>A0AA39MUE8</accession>
<dbReference type="GO" id="GO:0005634">
    <property type="term" value="C:nucleus"/>
    <property type="evidence" value="ECO:0007669"/>
    <property type="project" value="UniProtKB-SubCell"/>
</dbReference>
<name>A0AA39MUE8_9AGAR</name>
<keyword evidence="3" id="KW-0805">Transcription regulation</keyword>